<dbReference type="Proteomes" id="UP000009022">
    <property type="component" value="Unassembled WGS sequence"/>
</dbReference>
<keyword evidence="5" id="KW-1185">Reference proteome</keyword>
<dbReference type="PANTHER" id="PTHR22845:SF5">
    <property type="entry name" value="APOPTOTIC PROTEASE-ACTIVATING FACTOR 1"/>
    <property type="match status" value="1"/>
</dbReference>
<dbReference type="eggNOG" id="KOG4658">
    <property type="taxonomic scope" value="Eukaryota"/>
</dbReference>
<sequence length="1146" mass="133111">MASPLTPSPSTEIPLRNLPPTPTSHYVVRKEIIDIICDQLKIIDKSSGHILVHGMAGSGKTISVCQSVKQAANMGWFKSNGYYWIKIGNITNSELFNQLKILGISLGMEWKPYIQSAGEICAGLSNYLKEDHYQYLTFAKKSIATSRFLFSEIELNHYCIHLPEKLTYDEAIELLALHRNDHDAQILRNNEVVKNVIESCAGLPLAINLIGGLQLQADEAWKEAMAIIADKSMQIQLANYSFNLYGTLELSANSLKNGKKELFQDLAVFKPADIPTEAISTLWNLSHQKTNSILMEMNNKSLLRYITGARCYCNIHDLMIDYLHRRINAQTSNQDGLRNLNNKLIDGYRTKCNGEWSTIPDDGYFYQNIIHHAIVAENDEYLENFMTDLNWMTRKIRSDKTIYKLACDLGNYINYKQKKEVLQQAWLEANDADVIQLLLWFDMTDSRTRQRAIQLARSAGNHSSNFIHWTIASYSTTATIEYTYDACKGFGKNEWDDHISLSRPQFDHLRIIVTENNKTPDCEILIKDYERCNIINRIRPPEPTMCITRIQISADGYSAAFQIFYEEWIVYNIDKKEQINFINSDEREQYRNIFSSLQFCPVIDKSYVIMTLSYDHRRVKIWEIKGSQILPANKEISCDYEIHTCRWIMAQNTSQILLWWRKYNRFYQESKLTESEKYMNKCQVEIWSLDPWLCQMSVTLPTIVYNKTTSDNYLATADIENGLALQYINYINNNGAFIILVYSFDGKYSNYSSVVGLLKVEDILDVNTYINEFSKHFQPIFYPTECIRNIFVSDNQQFIAISDKNTDGVIVLAVTKGRVQSYAILNPSDYNQATFIPGTSRLLVYDCRIKQRIYEYNLQGHNIHWQDIGFAKRVEKYGDLSHRPKNNVKIIDLSMAHINNIAVAAMLTKDDSDKCKLQVYDYEVKKRRRKLLYSMKNDYQRCFLYDDFQSAIVICFKGDESKTIITEIDNFLRMEDGPLHRELLNYSRPQCTNLLGIESRYRNIDNTLIFVIEFENDDGYKSMIIISIDLATADNLIYKSAWKPESPRKIYMDDNYLYLWQTEKHHDDDRYIDSIKCYKFGGNKQQTQLLQMDLFDKKKGLICKVNINANGNGRDPLIKYSPKYKEEDFFIAIWGEKDTNLIVCLI</sequence>
<reference evidence="4 5" key="1">
    <citation type="journal article" date="2008" name="Nature">
        <title>The Trichoplax genome and the nature of placozoans.</title>
        <authorList>
            <person name="Srivastava M."/>
            <person name="Begovic E."/>
            <person name="Chapman J."/>
            <person name="Putnam N.H."/>
            <person name="Hellsten U."/>
            <person name="Kawashima T."/>
            <person name="Kuo A."/>
            <person name="Mitros T."/>
            <person name="Salamov A."/>
            <person name="Carpenter M.L."/>
            <person name="Signorovitch A.Y."/>
            <person name="Moreno M.A."/>
            <person name="Kamm K."/>
            <person name="Grimwood J."/>
            <person name="Schmutz J."/>
            <person name="Shapiro H."/>
            <person name="Grigoriev I.V."/>
            <person name="Buss L.W."/>
            <person name="Schierwater B."/>
            <person name="Dellaporta S.L."/>
            <person name="Rokhsar D.S."/>
        </authorList>
    </citation>
    <scope>NUCLEOTIDE SEQUENCE [LARGE SCALE GENOMIC DNA]</scope>
    <source>
        <strain evidence="4 5">Grell-BS-1999</strain>
    </source>
</reference>
<organism evidence="4 5">
    <name type="scientific">Trichoplax adhaerens</name>
    <name type="common">Trichoplax reptans</name>
    <dbReference type="NCBI Taxonomy" id="10228"/>
    <lineage>
        <taxon>Eukaryota</taxon>
        <taxon>Metazoa</taxon>
        <taxon>Placozoa</taxon>
        <taxon>Uniplacotomia</taxon>
        <taxon>Trichoplacea</taxon>
        <taxon>Trichoplacidae</taxon>
        <taxon>Trichoplax</taxon>
    </lineage>
</organism>
<evidence type="ECO:0000259" key="3">
    <source>
        <dbReference type="Pfam" id="PF21296"/>
    </source>
</evidence>
<dbReference type="PANTHER" id="PTHR22845">
    <property type="entry name" value="APOPTOTIC PROTEASE-ACTIVATING FACTOR 1"/>
    <property type="match status" value="1"/>
</dbReference>
<dbReference type="GO" id="GO:0005829">
    <property type="term" value="C:cytosol"/>
    <property type="evidence" value="ECO:0007669"/>
    <property type="project" value="UniProtKB-ARBA"/>
</dbReference>
<name>B3SCE4_TRIAD</name>
<dbReference type="GO" id="GO:0006915">
    <property type="term" value="P:apoptotic process"/>
    <property type="evidence" value="ECO:0007669"/>
    <property type="project" value="UniProtKB-KW"/>
</dbReference>
<accession>B3SCE4</accession>
<gene>
    <name evidence="4" type="ORF">TRIADDRAFT_61943</name>
</gene>
<dbReference type="PhylomeDB" id="B3SCE4"/>
<dbReference type="KEGG" id="tad:TRIADDRAFT_61943"/>
<dbReference type="Gene3D" id="1.25.40.370">
    <property type="match status" value="1"/>
</dbReference>
<keyword evidence="1" id="KW-0677">Repeat</keyword>
<dbReference type="HOGENOM" id="CLU_257965_0_0_1"/>
<dbReference type="InParanoid" id="B3SCE4"/>
<protein>
    <recommendedName>
        <fullName evidence="6">NB-ARC domain-containing protein</fullName>
    </recommendedName>
</protein>
<dbReference type="AlphaFoldDB" id="B3SCE4"/>
<proteinExistence type="predicted"/>
<evidence type="ECO:0000313" key="5">
    <source>
        <dbReference type="Proteomes" id="UP000009022"/>
    </source>
</evidence>
<dbReference type="Gene3D" id="1.10.10.10">
    <property type="entry name" value="Winged helix-like DNA-binding domain superfamily/Winged helix DNA-binding domain"/>
    <property type="match status" value="1"/>
</dbReference>
<dbReference type="EMBL" id="DS985270">
    <property type="protein sequence ID" value="EDV19577.1"/>
    <property type="molecule type" value="Genomic_DNA"/>
</dbReference>
<dbReference type="GO" id="GO:0043531">
    <property type="term" value="F:ADP binding"/>
    <property type="evidence" value="ECO:0007669"/>
    <property type="project" value="InterPro"/>
</dbReference>
<dbReference type="Gene3D" id="3.40.50.300">
    <property type="entry name" value="P-loop containing nucleotide triphosphate hydrolases"/>
    <property type="match status" value="1"/>
</dbReference>
<evidence type="ECO:0000313" key="4">
    <source>
        <dbReference type="EMBL" id="EDV19577.1"/>
    </source>
</evidence>
<dbReference type="STRING" id="10228.B3SCE4"/>
<dbReference type="InterPro" id="IPR036388">
    <property type="entry name" value="WH-like_DNA-bd_sf"/>
</dbReference>
<dbReference type="RefSeq" id="XP_002117910.1">
    <property type="nucleotide sequence ID" value="XM_002117874.1"/>
</dbReference>
<dbReference type="InterPro" id="IPR048975">
    <property type="entry name" value="WHD_APAF1"/>
</dbReference>
<dbReference type="Pfam" id="PF17908">
    <property type="entry name" value="APAF1_C"/>
    <property type="match status" value="1"/>
</dbReference>
<dbReference type="SUPFAM" id="SSF82171">
    <property type="entry name" value="DPP6 N-terminal domain-like"/>
    <property type="match status" value="1"/>
</dbReference>
<dbReference type="InterPro" id="IPR041452">
    <property type="entry name" value="APAF1_C"/>
</dbReference>
<dbReference type="InterPro" id="IPR027417">
    <property type="entry name" value="P-loop_NTPase"/>
</dbReference>
<evidence type="ECO:0008006" key="6">
    <source>
        <dbReference type="Google" id="ProtNLM"/>
    </source>
</evidence>
<dbReference type="GeneID" id="6759123"/>
<evidence type="ECO:0000256" key="1">
    <source>
        <dbReference type="ARBA" id="ARBA00022737"/>
    </source>
</evidence>
<dbReference type="OrthoDB" id="1357022at2759"/>
<dbReference type="CTD" id="6759123"/>
<feature type="domain" description="Apoptotic protease-activating factor 1 winged-helix" evidence="3">
    <location>
        <begin position="260"/>
        <end position="323"/>
    </location>
</feature>
<dbReference type="Gene3D" id="1.10.8.430">
    <property type="entry name" value="Helical domain of apoptotic protease-activating factors"/>
    <property type="match status" value="1"/>
</dbReference>
<dbReference type="Pfam" id="PF21296">
    <property type="entry name" value="WHD_APAF1"/>
    <property type="match status" value="1"/>
</dbReference>
<feature type="domain" description="APAF-1 helical" evidence="2">
    <location>
        <begin position="337"/>
        <end position="415"/>
    </location>
</feature>
<dbReference type="InterPro" id="IPR042197">
    <property type="entry name" value="Apaf_helical"/>
</dbReference>
<evidence type="ECO:0000259" key="2">
    <source>
        <dbReference type="Pfam" id="PF17908"/>
    </source>
</evidence>
<dbReference type="SUPFAM" id="SSF52540">
    <property type="entry name" value="P-loop containing nucleoside triphosphate hydrolases"/>
    <property type="match status" value="1"/>
</dbReference>